<reference evidence="3 4" key="1">
    <citation type="submission" date="2015-01" db="EMBL/GenBank/DDBJ databases">
        <title>The Genome Sequence of Exophiala spinifera CBS89968.</title>
        <authorList>
            <consortium name="The Broad Institute Genomics Platform"/>
            <person name="Cuomo C."/>
            <person name="de Hoog S."/>
            <person name="Gorbushina A."/>
            <person name="Stielow B."/>
            <person name="Teixiera M."/>
            <person name="Abouelleil A."/>
            <person name="Chapman S.B."/>
            <person name="Priest M."/>
            <person name="Young S.K."/>
            <person name="Wortman J."/>
            <person name="Nusbaum C."/>
            <person name="Birren B."/>
        </authorList>
    </citation>
    <scope>NUCLEOTIDE SEQUENCE [LARGE SCALE GENOMIC DNA]</scope>
    <source>
        <strain evidence="3 4">CBS 89968</strain>
    </source>
</reference>
<accession>A0A0D2BR99</accession>
<dbReference type="GeneID" id="27329221"/>
<dbReference type="Proteomes" id="UP000053328">
    <property type="component" value="Unassembled WGS sequence"/>
</dbReference>
<dbReference type="OrthoDB" id="4160385at2759"/>
<keyword evidence="1" id="KW-0175">Coiled coil</keyword>
<evidence type="ECO:0000313" key="4">
    <source>
        <dbReference type="Proteomes" id="UP000053328"/>
    </source>
</evidence>
<evidence type="ECO:0000256" key="2">
    <source>
        <dbReference type="SAM" id="SignalP"/>
    </source>
</evidence>
<dbReference type="HOGENOM" id="CLU_776207_0_0_1"/>
<name>A0A0D2BR99_9EURO</name>
<dbReference type="EMBL" id="KN847492">
    <property type="protein sequence ID" value="KIW21558.1"/>
    <property type="molecule type" value="Genomic_DNA"/>
</dbReference>
<feature type="signal peptide" evidence="2">
    <location>
        <begin position="1"/>
        <end position="31"/>
    </location>
</feature>
<organism evidence="3 4">
    <name type="scientific">Exophiala spinifera</name>
    <dbReference type="NCBI Taxonomy" id="91928"/>
    <lineage>
        <taxon>Eukaryota</taxon>
        <taxon>Fungi</taxon>
        <taxon>Dikarya</taxon>
        <taxon>Ascomycota</taxon>
        <taxon>Pezizomycotina</taxon>
        <taxon>Eurotiomycetes</taxon>
        <taxon>Chaetothyriomycetidae</taxon>
        <taxon>Chaetothyriales</taxon>
        <taxon>Herpotrichiellaceae</taxon>
        <taxon>Exophiala</taxon>
    </lineage>
</organism>
<gene>
    <name evidence="3" type="ORF">PV08_02138</name>
</gene>
<evidence type="ECO:0000256" key="1">
    <source>
        <dbReference type="SAM" id="Coils"/>
    </source>
</evidence>
<keyword evidence="2" id="KW-0732">Signal</keyword>
<sequence>MRISSPKASRGPELSIGEAAVLFLLLTPTVALWEHHTDNEMDTSVGMLYNSPLDSCPNHSPLTNIFRNHPSKLPPPTTTIDQRVRALPFKFIDRLANTNPSSWKSTRLYKPPSYMIGSISIHPAFSPSLLTLQQSPPIRPSSPPPSSKMCKAKVSLLKGMRPHFSNQQHVTSTQKILSSTCSTSCIYCDVWKLAALIASHVPLRARYNLPPSSPTTSPTCSRPSSPIAFSSTFSTSMSTSPGDIASVSRKIEAQIQAQRSQLNSILSFCTLSGADECEGLRMAHDRCSAAVEDLLDQEEDLEEALLEDLQKQQSVYDYDCDQSPASQYTYPDINGYSYSHPYSYPQERRLSAVDVAI</sequence>
<evidence type="ECO:0000313" key="3">
    <source>
        <dbReference type="EMBL" id="KIW21558.1"/>
    </source>
</evidence>
<protein>
    <submittedName>
        <fullName evidence="3">Uncharacterized protein</fullName>
    </submittedName>
</protein>
<feature type="chain" id="PRO_5002239279" evidence="2">
    <location>
        <begin position="32"/>
        <end position="357"/>
    </location>
</feature>
<feature type="coiled-coil region" evidence="1">
    <location>
        <begin position="284"/>
        <end position="315"/>
    </location>
</feature>
<keyword evidence="4" id="KW-1185">Reference proteome</keyword>
<dbReference type="VEuPathDB" id="FungiDB:PV08_02138"/>
<dbReference type="AlphaFoldDB" id="A0A0D2BR99"/>
<dbReference type="RefSeq" id="XP_016241774.1">
    <property type="nucleotide sequence ID" value="XM_016376498.1"/>
</dbReference>
<proteinExistence type="predicted"/>